<evidence type="ECO:0000313" key="2">
    <source>
        <dbReference type="Proteomes" id="UP001165289"/>
    </source>
</evidence>
<comment type="caution">
    <text evidence="1">The sequence shown here is derived from an EMBL/GenBank/DDBJ whole genome shotgun (WGS) entry which is preliminary data.</text>
</comment>
<accession>A0AAV7JB09</accession>
<protein>
    <recommendedName>
        <fullName evidence="3">CST complex subunit CTC1</fullName>
    </recommendedName>
</protein>
<reference evidence="1 2" key="1">
    <citation type="journal article" date="2023" name="BMC Biol.">
        <title>The compact genome of the sponge Oopsacas minuta (Hexactinellida) is lacking key metazoan core genes.</title>
        <authorList>
            <person name="Santini S."/>
            <person name="Schenkelaars Q."/>
            <person name="Jourda C."/>
            <person name="Duchesne M."/>
            <person name="Belahbib H."/>
            <person name="Rocher C."/>
            <person name="Selva M."/>
            <person name="Riesgo A."/>
            <person name="Vervoort M."/>
            <person name="Leys S.P."/>
            <person name="Kodjabachian L."/>
            <person name="Le Bivic A."/>
            <person name="Borchiellini C."/>
            <person name="Claverie J.M."/>
            <person name="Renard E."/>
        </authorList>
    </citation>
    <scope>NUCLEOTIDE SEQUENCE [LARGE SCALE GENOMIC DNA]</scope>
    <source>
        <strain evidence="1">SPO-2</strain>
    </source>
</reference>
<proteinExistence type="predicted"/>
<dbReference type="AlphaFoldDB" id="A0AAV7JB09"/>
<evidence type="ECO:0000313" key="1">
    <source>
        <dbReference type="EMBL" id="KAI6645901.1"/>
    </source>
</evidence>
<gene>
    <name evidence="1" type="ORF">LOD99_13159</name>
</gene>
<organism evidence="1 2">
    <name type="scientific">Oopsacas minuta</name>
    <dbReference type="NCBI Taxonomy" id="111878"/>
    <lineage>
        <taxon>Eukaryota</taxon>
        <taxon>Metazoa</taxon>
        <taxon>Porifera</taxon>
        <taxon>Hexactinellida</taxon>
        <taxon>Hexasterophora</taxon>
        <taxon>Lyssacinosida</taxon>
        <taxon>Leucopsacidae</taxon>
        <taxon>Oopsacas</taxon>
    </lineage>
</organism>
<keyword evidence="2" id="KW-1185">Reference proteome</keyword>
<name>A0AAV7JB09_9METZ</name>
<dbReference type="EMBL" id="JAKMXF010000365">
    <property type="protein sequence ID" value="KAI6645901.1"/>
    <property type="molecule type" value="Genomic_DNA"/>
</dbReference>
<sequence>MSQRLNISCLHNLMKSRSRGFSSSRVKIEPTIRGTIYVSPDYPQLLKLSDSSGDIPCICPEFSLEILTTTIDATRWYLTLVDKSEMYKLPAYYLEIREFQVVNELTEPPAVQRTHSIVRYPDSDRSELCGILLHVYPVFKLVLLTYLVLFQVGKEKVYIFFTGDDLLVLHSLLKTNQGYLVTNILRKHMKSEDKPIKTYISTNDTSVETIHTVTSGVITELHKDHSTIDEIITQIIDFDSGHFLLSTSTHLFVTHLPSFLPIWGLRVGAKIRVSEVKVFSMTMDDISIKFVWCCHHTRIELLSASMRPGGYIPYLPNMFAISLAFTKLAPSGVYILTQLIDFLKSFYTTSWEDIAPLRKLFDLTPLPSSNIQADIHRIIFTDKCIVIPFNELSSLSPLSLSKITSTFSLQKFNDEFFRDLYSYATLDFKVPPFRDIQNYYSLAEDKFKGYLIGRIALCPNTGHIILSDSAMSLPINFTKGIFPNQLFQIVGSCVAIEDYVLTLDKTSFPNHPQHLTQAHISTKYDNLVTIKHTPTILKTRSTYIFLVKDKSNIIIDHTPSKVIECKFQINVQIYMYAAVKSENESSESMIGELCLVFKHQALKWWHLIEVGWLYHWSGYDNTQINTYIILRGYKTLFNSNWSLYPIGEMPAEPLNAVENDVITLLHKMREGETKVCVISGMVQRVLFHPAKYPKANLVKGNKEWLVEMAKLRPFPLIDLHNKYGYSLLPVFYTLNLSIIFPVTDAVYLPVYIDLPQCRMPINLTPGSWVTLTGVKIRIYGTLLRGNIDLRGSISVISHPPSANLLPSIYKRLRTISPDNFNTFRTLNIQVAKSQINNFPPNKEISQNHPPTNTGMYSNRFNLSKTQRYLQMEKSRYTIYAELLRLHKILRLSIRLECIIALTISKQCYCCKPQESFMCASAVVKIQATYYGYIGVYKVLLRAVNKCTMLLTSITETQLEELGTLVINKTSVEVDRNFFEATPPNPAPSWLYSWFTNMKWPGSCMIDGIVTHSTTHPDQKSSTSNFQFVLYLHNFQYI</sequence>
<dbReference type="Proteomes" id="UP001165289">
    <property type="component" value="Unassembled WGS sequence"/>
</dbReference>
<evidence type="ECO:0008006" key="3">
    <source>
        <dbReference type="Google" id="ProtNLM"/>
    </source>
</evidence>